<dbReference type="Proteomes" id="UP001220022">
    <property type="component" value="Unassembled WGS sequence"/>
</dbReference>
<gene>
    <name evidence="2" type="ORF">P2L57_06560</name>
</gene>
<keyword evidence="3" id="KW-1185">Reference proteome</keyword>
<evidence type="ECO:0000313" key="3">
    <source>
        <dbReference type="Proteomes" id="UP001220022"/>
    </source>
</evidence>
<reference evidence="2 3" key="1">
    <citation type="submission" date="2023-03" db="EMBL/GenBank/DDBJ databases">
        <title>Draft genome sequence of type strain Streptomyces ferralitis JCM 14344.</title>
        <authorList>
            <person name="Klaysubun C."/>
            <person name="Duangmal K."/>
        </authorList>
    </citation>
    <scope>NUCLEOTIDE SEQUENCE [LARGE SCALE GENOMIC DNA]</scope>
    <source>
        <strain evidence="2 3">JCM 14344</strain>
    </source>
</reference>
<proteinExistence type="predicted"/>
<sequence length="174" mass="17962">MRRGLIHTGAWALATSAAIALSWYGVHTVLTGTVYDPPRALPISGGEPSASTTPGQSPEASSTHRPRPQSPSAAPTPSQPAASQQPPQRPQGSAQGAPEATGNVNSYTVNGGRVAIDLGASSAALVSATPNSGWSMQVWKQNGWLRVDFTSGGHASSVFCTWNGHSPTVQTYES</sequence>
<feature type="compositionally biased region" description="Polar residues" evidence="1">
    <location>
        <begin position="49"/>
        <end position="63"/>
    </location>
</feature>
<name>A0ABT5YUV7_9ACTN</name>
<organism evidence="2 3">
    <name type="scientific">Streptantibioticus ferralitis</name>
    <dbReference type="NCBI Taxonomy" id="236510"/>
    <lineage>
        <taxon>Bacteria</taxon>
        <taxon>Bacillati</taxon>
        <taxon>Actinomycetota</taxon>
        <taxon>Actinomycetes</taxon>
        <taxon>Kitasatosporales</taxon>
        <taxon>Streptomycetaceae</taxon>
        <taxon>Streptantibioticus</taxon>
    </lineage>
</organism>
<protein>
    <recommendedName>
        <fullName evidence="4">Secreted protein</fullName>
    </recommendedName>
</protein>
<feature type="region of interest" description="Disordered" evidence="1">
    <location>
        <begin position="41"/>
        <end position="106"/>
    </location>
</feature>
<comment type="caution">
    <text evidence="2">The sequence shown here is derived from an EMBL/GenBank/DDBJ whole genome shotgun (WGS) entry which is preliminary data.</text>
</comment>
<accession>A0ABT5YUV7</accession>
<dbReference type="EMBL" id="JARHTQ010000003">
    <property type="protein sequence ID" value="MDF2255396.1"/>
    <property type="molecule type" value="Genomic_DNA"/>
</dbReference>
<evidence type="ECO:0008006" key="4">
    <source>
        <dbReference type="Google" id="ProtNLM"/>
    </source>
</evidence>
<evidence type="ECO:0000313" key="2">
    <source>
        <dbReference type="EMBL" id="MDF2255396.1"/>
    </source>
</evidence>
<feature type="compositionally biased region" description="Low complexity" evidence="1">
    <location>
        <begin position="70"/>
        <end position="98"/>
    </location>
</feature>
<dbReference type="RefSeq" id="WP_275809729.1">
    <property type="nucleotide sequence ID" value="NZ_BAAANM010000011.1"/>
</dbReference>
<evidence type="ECO:0000256" key="1">
    <source>
        <dbReference type="SAM" id="MobiDB-lite"/>
    </source>
</evidence>